<protein>
    <submittedName>
        <fullName evidence="2">Uncharacterized protein</fullName>
    </submittedName>
</protein>
<evidence type="ECO:0000256" key="1">
    <source>
        <dbReference type="SAM" id="MobiDB-lite"/>
    </source>
</evidence>
<organism evidence="2 3">
    <name type="scientific">Acer saccharum</name>
    <name type="common">Sugar maple</name>
    <dbReference type="NCBI Taxonomy" id="4024"/>
    <lineage>
        <taxon>Eukaryota</taxon>
        <taxon>Viridiplantae</taxon>
        <taxon>Streptophyta</taxon>
        <taxon>Embryophyta</taxon>
        <taxon>Tracheophyta</taxon>
        <taxon>Spermatophyta</taxon>
        <taxon>Magnoliopsida</taxon>
        <taxon>eudicotyledons</taxon>
        <taxon>Gunneridae</taxon>
        <taxon>Pentapetalae</taxon>
        <taxon>rosids</taxon>
        <taxon>malvids</taxon>
        <taxon>Sapindales</taxon>
        <taxon>Sapindaceae</taxon>
        <taxon>Hippocastanoideae</taxon>
        <taxon>Acereae</taxon>
        <taxon>Acer</taxon>
    </lineage>
</organism>
<gene>
    <name evidence="2" type="ORF">LWI29_002083</name>
</gene>
<evidence type="ECO:0000313" key="3">
    <source>
        <dbReference type="Proteomes" id="UP001168877"/>
    </source>
</evidence>
<proteinExistence type="predicted"/>
<accession>A0AA39V856</accession>
<feature type="region of interest" description="Disordered" evidence="1">
    <location>
        <begin position="76"/>
        <end position="129"/>
    </location>
</feature>
<evidence type="ECO:0000313" key="2">
    <source>
        <dbReference type="EMBL" id="KAK0570492.1"/>
    </source>
</evidence>
<dbReference type="EMBL" id="JAUESC010000388">
    <property type="protein sequence ID" value="KAK0570492.1"/>
    <property type="molecule type" value="Genomic_DNA"/>
</dbReference>
<dbReference type="Proteomes" id="UP001168877">
    <property type="component" value="Unassembled WGS sequence"/>
</dbReference>
<name>A0AA39V856_ACESA</name>
<comment type="caution">
    <text evidence="2">The sequence shown here is derived from an EMBL/GenBank/DDBJ whole genome shotgun (WGS) entry which is preliminary data.</text>
</comment>
<feature type="compositionally biased region" description="Basic and acidic residues" evidence="1">
    <location>
        <begin position="76"/>
        <end position="91"/>
    </location>
</feature>
<reference evidence="2" key="2">
    <citation type="submission" date="2023-06" db="EMBL/GenBank/DDBJ databases">
        <authorList>
            <person name="Swenson N.G."/>
            <person name="Wegrzyn J.L."/>
            <person name="Mcevoy S.L."/>
        </authorList>
    </citation>
    <scope>NUCLEOTIDE SEQUENCE</scope>
    <source>
        <strain evidence="2">NS2018</strain>
        <tissue evidence="2">Leaf</tissue>
    </source>
</reference>
<sequence length="129" mass="14425">MKHQQLHQMPSSQQTTFQSGLQISIVSTSNQDLDSIVVDNNNNNNNHLDRTVVDDDAVVDWTVVDDDVVVDQTAVEEEKCTKEEGENHDSEEISFSVNPESLVESREEGDNDDASSTTAAMESKIRERM</sequence>
<keyword evidence="3" id="KW-1185">Reference proteome</keyword>
<reference evidence="2" key="1">
    <citation type="journal article" date="2022" name="Plant J.">
        <title>Strategies of tolerance reflected in two North American maple genomes.</title>
        <authorList>
            <person name="McEvoy S.L."/>
            <person name="Sezen U.U."/>
            <person name="Trouern-Trend A."/>
            <person name="McMahon S.M."/>
            <person name="Schaberg P.G."/>
            <person name="Yang J."/>
            <person name="Wegrzyn J.L."/>
            <person name="Swenson N.G."/>
        </authorList>
    </citation>
    <scope>NUCLEOTIDE SEQUENCE</scope>
    <source>
        <strain evidence="2">NS2018</strain>
    </source>
</reference>
<dbReference type="AlphaFoldDB" id="A0AA39V856"/>